<dbReference type="InterPro" id="IPR019831">
    <property type="entry name" value="Mn/Fe_SOD_N"/>
</dbReference>
<dbReference type="InterPro" id="IPR019832">
    <property type="entry name" value="Mn/Fe_SOD_C"/>
</dbReference>
<dbReference type="InterPro" id="IPR036314">
    <property type="entry name" value="SOD_C_sf"/>
</dbReference>
<dbReference type="KEGG" id="cbw:RR42_m0716"/>
<dbReference type="InterPro" id="IPR019833">
    <property type="entry name" value="Mn/Fe_SOD_BS"/>
</dbReference>
<comment type="catalytic activity">
    <reaction evidence="5 7">
        <text>2 superoxide + 2 H(+) = H2O2 + O2</text>
        <dbReference type="Rhea" id="RHEA:20696"/>
        <dbReference type="ChEBI" id="CHEBI:15378"/>
        <dbReference type="ChEBI" id="CHEBI:15379"/>
        <dbReference type="ChEBI" id="CHEBI:16240"/>
        <dbReference type="ChEBI" id="CHEBI:18421"/>
        <dbReference type="EC" id="1.15.1.1"/>
    </reaction>
</comment>
<evidence type="ECO:0000256" key="5">
    <source>
        <dbReference type="ARBA" id="ARBA00049204"/>
    </source>
</evidence>
<feature type="binding site" evidence="6">
    <location>
        <position position="102"/>
    </location>
    <ligand>
        <name>Mn(2+)</name>
        <dbReference type="ChEBI" id="CHEBI:29035"/>
    </ligand>
</feature>
<feature type="binding site" evidence="6">
    <location>
        <position position="189"/>
    </location>
    <ligand>
        <name>Mn(2+)</name>
        <dbReference type="ChEBI" id="CHEBI:29035"/>
    </ligand>
</feature>
<feature type="domain" description="Manganese/iron superoxide dismutase N-terminal" evidence="8">
    <location>
        <begin position="30"/>
        <end position="109"/>
    </location>
</feature>
<comment type="function">
    <text evidence="7">Destroys radicals which are normally produced within the cells and which are toxic to biological systems.</text>
</comment>
<dbReference type="PIRSF" id="PIRSF000349">
    <property type="entry name" value="SODismutase"/>
    <property type="match status" value="1"/>
</dbReference>
<dbReference type="PROSITE" id="PS00088">
    <property type="entry name" value="SOD_MN"/>
    <property type="match status" value="1"/>
</dbReference>
<name>A0A0C4Y5I2_9BURK</name>
<dbReference type="PANTHER" id="PTHR42769">
    <property type="entry name" value="SUPEROXIDE DISMUTASE"/>
    <property type="match status" value="1"/>
</dbReference>
<accession>A0A0C4Y5I2</accession>
<evidence type="ECO:0000259" key="8">
    <source>
        <dbReference type="Pfam" id="PF00081"/>
    </source>
</evidence>
<feature type="binding site" evidence="6">
    <location>
        <position position="55"/>
    </location>
    <ligand>
        <name>Mn(2+)</name>
        <dbReference type="ChEBI" id="CHEBI:29035"/>
    </ligand>
</feature>
<dbReference type="EMBL" id="CP010536">
    <property type="protein sequence ID" value="AJG18128.1"/>
    <property type="molecule type" value="Genomic_DNA"/>
</dbReference>
<keyword evidence="2 6" id="KW-0479">Metal-binding</keyword>
<dbReference type="FunFam" id="1.10.287.990:FF:000002">
    <property type="entry name" value="Superoxide dismutase"/>
    <property type="match status" value="1"/>
</dbReference>
<dbReference type="PRINTS" id="PR01703">
    <property type="entry name" value="MNSODISMTASE"/>
</dbReference>
<evidence type="ECO:0000259" key="9">
    <source>
        <dbReference type="Pfam" id="PF02777"/>
    </source>
</evidence>
<gene>
    <name evidence="10" type="ORF">RR42_m0716</name>
</gene>
<dbReference type="Pfam" id="PF02777">
    <property type="entry name" value="Sod_Fe_C"/>
    <property type="match status" value="1"/>
</dbReference>
<organism evidence="10 11">
    <name type="scientific">Cupriavidus basilensis</name>
    <dbReference type="NCBI Taxonomy" id="68895"/>
    <lineage>
        <taxon>Bacteria</taxon>
        <taxon>Pseudomonadati</taxon>
        <taxon>Pseudomonadota</taxon>
        <taxon>Betaproteobacteria</taxon>
        <taxon>Burkholderiales</taxon>
        <taxon>Burkholderiaceae</taxon>
        <taxon>Cupriavidus</taxon>
    </lineage>
</organism>
<dbReference type="EC" id="1.15.1.1" evidence="7"/>
<dbReference type="GO" id="GO:0005737">
    <property type="term" value="C:cytoplasm"/>
    <property type="evidence" value="ECO:0007669"/>
    <property type="project" value="UniProtKB-ARBA"/>
</dbReference>
<dbReference type="GO" id="GO:0046914">
    <property type="term" value="F:transition metal ion binding"/>
    <property type="evidence" value="ECO:0007669"/>
    <property type="project" value="UniProtKB-ARBA"/>
</dbReference>
<feature type="binding site" evidence="6">
    <location>
        <position position="185"/>
    </location>
    <ligand>
        <name>Mn(2+)</name>
        <dbReference type="ChEBI" id="CHEBI:29035"/>
    </ligand>
</feature>
<dbReference type="FunFam" id="3.55.40.20:FF:000001">
    <property type="entry name" value="Superoxide dismutase"/>
    <property type="match status" value="1"/>
</dbReference>
<proteinExistence type="inferred from homology"/>
<keyword evidence="11" id="KW-1185">Reference proteome</keyword>
<dbReference type="InterPro" id="IPR001189">
    <property type="entry name" value="Mn/Fe_SOD"/>
</dbReference>
<evidence type="ECO:0000313" key="11">
    <source>
        <dbReference type="Proteomes" id="UP000031843"/>
    </source>
</evidence>
<comment type="similarity">
    <text evidence="1 7">Belongs to the iron/manganese superoxide dismutase family.</text>
</comment>
<dbReference type="InterPro" id="IPR036324">
    <property type="entry name" value="Mn/Fe_SOD_N_sf"/>
</dbReference>
<dbReference type="Pfam" id="PF00081">
    <property type="entry name" value="Sod_Fe_N"/>
    <property type="match status" value="1"/>
</dbReference>
<dbReference type="SUPFAM" id="SSF54719">
    <property type="entry name" value="Fe,Mn superoxide dismutase (SOD), C-terminal domain"/>
    <property type="match status" value="1"/>
</dbReference>
<protein>
    <recommendedName>
        <fullName evidence="7">Superoxide dismutase</fullName>
        <ecNumber evidence="7">1.15.1.1</ecNumber>
    </recommendedName>
</protein>
<keyword evidence="4" id="KW-0408">Iron</keyword>
<sequence>MFAAFARVWQVPYNRQFLIFNPTERDRTMEHTLPPLPYAHDALAPHISKETLEFHHDKHHQTYVTNLNNLIKGTEFENSTLEEIVKKSSGGIFNNAAQVWNHTFYWDSLKPNGGGQPTGALADAINAKFGSFDKFKEEFTKTAVGTFGSGWAWLVKKADGSLDLVSTSNAATPLTTDAKPLLTCDVWEHAYYIDYRNARPKYVEAFWNVVNWDFASKNFAG</sequence>
<feature type="domain" description="Manganese/iron superoxide dismutase C-terminal" evidence="9">
    <location>
        <begin position="117"/>
        <end position="217"/>
    </location>
</feature>
<dbReference type="PANTHER" id="PTHR42769:SF3">
    <property type="entry name" value="SUPEROXIDE DISMUTASE [FE] 2, CHLOROPLASTIC"/>
    <property type="match status" value="1"/>
</dbReference>
<reference evidence="10 11" key="1">
    <citation type="journal article" date="2015" name="Genome Announc.">
        <title>Complete Genome Sequence of Cupriavidus basilensis 4G11, Isolated from the Oak Ridge Field Research Center Site.</title>
        <authorList>
            <person name="Ray J."/>
            <person name="Waters R.J."/>
            <person name="Skerker J.M."/>
            <person name="Kuehl J.V."/>
            <person name="Price M.N."/>
            <person name="Huang J."/>
            <person name="Chakraborty R."/>
            <person name="Arkin A.P."/>
            <person name="Deutschbauer A."/>
        </authorList>
    </citation>
    <scope>NUCLEOTIDE SEQUENCE [LARGE SCALE GENOMIC DNA]</scope>
    <source>
        <strain evidence="10">4G11</strain>
    </source>
</reference>
<keyword evidence="3 7" id="KW-0560">Oxidoreductase</keyword>
<dbReference type="Gene3D" id="3.55.40.20">
    <property type="entry name" value="Iron/manganese superoxide dismutase, C-terminal domain"/>
    <property type="match status" value="1"/>
</dbReference>
<evidence type="ECO:0000256" key="3">
    <source>
        <dbReference type="ARBA" id="ARBA00023002"/>
    </source>
</evidence>
<evidence type="ECO:0000256" key="2">
    <source>
        <dbReference type="ARBA" id="ARBA00022723"/>
    </source>
</evidence>
<evidence type="ECO:0000256" key="1">
    <source>
        <dbReference type="ARBA" id="ARBA00008714"/>
    </source>
</evidence>
<evidence type="ECO:0000256" key="7">
    <source>
        <dbReference type="RuleBase" id="RU000414"/>
    </source>
</evidence>
<dbReference type="GO" id="GO:0004784">
    <property type="term" value="F:superoxide dismutase activity"/>
    <property type="evidence" value="ECO:0007669"/>
    <property type="project" value="UniProtKB-EC"/>
</dbReference>
<dbReference type="STRING" id="68895.RR42_m0716"/>
<dbReference type="AlphaFoldDB" id="A0A0C4Y5I2"/>
<evidence type="ECO:0000313" key="10">
    <source>
        <dbReference type="EMBL" id="AJG18128.1"/>
    </source>
</evidence>
<dbReference type="SUPFAM" id="SSF46609">
    <property type="entry name" value="Fe,Mn superoxide dismutase (SOD), N-terminal domain"/>
    <property type="match status" value="1"/>
</dbReference>
<evidence type="ECO:0000256" key="6">
    <source>
        <dbReference type="PIRSR" id="PIRSR000349-1"/>
    </source>
</evidence>
<dbReference type="Proteomes" id="UP000031843">
    <property type="component" value="Chromosome main"/>
</dbReference>
<dbReference type="Gene3D" id="1.10.287.990">
    <property type="entry name" value="Fe,Mn superoxide dismutase (SOD) domain"/>
    <property type="match status" value="1"/>
</dbReference>
<evidence type="ECO:0000256" key="4">
    <source>
        <dbReference type="ARBA" id="ARBA00023004"/>
    </source>
</evidence>